<keyword evidence="3" id="KW-1185">Reference proteome</keyword>
<dbReference type="AlphaFoldDB" id="A0A165AIE3"/>
<accession>A0A165AIE3</accession>
<gene>
    <name evidence="2" type="ORF">APZ42_016281</name>
</gene>
<dbReference type="EMBL" id="LRGB01000621">
    <property type="protein sequence ID" value="KZS17703.1"/>
    <property type="molecule type" value="Genomic_DNA"/>
</dbReference>
<sequence>AKRDSASRPSERQNESDNKNPCIRAVFAGHQHLLKSSLSCHCRISVQNKEILVVPLG</sequence>
<feature type="compositionally biased region" description="Basic and acidic residues" evidence="1">
    <location>
        <begin position="1"/>
        <end position="18"/>
    </location>
</feature>
<evidence type="ECO:0000313" key="2">
    <source>
        <dbReference type="EMBL" id="KZS17703.1"/>
    </source>
</evidence>
<name>A0A165AIE3_9CRUS</name>
<evidence type="ECO:0000313" key="3">
    <source>
        <dbReference type="Proteomes" id="UP000076858"/>
    </source>
</evidence>
<feature type="region of interest" description="Disordered" evidence="1">
    <location>
        <begin position="1"/>
        <end position="21"/>
    </location>
</feature>
<organism evidence="2 3">
    <name type="scientific">Daphnia magna</name>
    <dbReference type="NCBI Taxonomy" id="35525"/>
    <lineage>
        <taxon>Eukaryota</taxon>
        <taxon>Metazoa</taxon>
        <taxon>Ecdysozoa</taxon>
        <taxon>Arthropoda</taxon>
        <taxon>Crustacea</taxon>
        <taxon>Branchiopoda</taxon>
        <taxon>Diplostraca</taxon>
        <taxon>Cladocera</taxon>
        <taxon>Anomopoda</taxon>
        <taxon>Daphniidae</taxon>
        <taxon>Daphnia</taxon>
    </lineage>
</organism>
<protein>
    <submittedName>
        <fullName evidence="2">Uncharacterized protein</fullName>
    </submittedName>
</protein>
<comment type="caution">
    <text evidence="2">The sequence shown here is derived from an EMBL/GenBank/DDBJ whole genome shotgun (WGS) entry which is preliminary data.</text>
</comment>
<reference evidence="2 3" key="1">
    <citation type="submission" date="2016-03" db="EMBL/GenBank/DDBJ databases">
        <title>EvidentialGene: Evidence-directed Construction of Genes on Genomes.</title>
        <authorList>
            <person name="Gilbert D.G."/>
            <person name="Choi J.-H."/>
            <person name="Mockaitis K."/>
            <person name="Colbourne J."/>
            <person name="Pfrender M."/>
        </authorList>
    </citation>
    <scope>NUCLEOTIDE SEQUENCE [LARGE SCALE GENOMIC DNA]</scope>
    <source>
        <strain evidence="2 3">Xinb3</strain>
        <tissue evidence="2">Complete organism</tissue>
    </source>
</reference>
<evidence type="ECO:0000256" key="1">
    <source>
        <dbReference type="SAM" id="MobiDB-lite"/>
    </source>
</evidence>
<feature type="non-terminal residue" evidence="2">
    <location>
        <position position="1"/>
    </location>
</feature>
<dbReference type="Proteomes" id="UP000076858">
    <property type="component" value="Unassembled WGS sequence"/>
</dbReference>
<proteinExistence type="predicted"/>